<dbReference type="PANTHER" id="PTHR47870">
    <property type="entry name" value="CYTOCHROME C-TYPE BIOGENESIS PROTEIN CCMH"/>
    <property type="match status" value="1"/>
</dbReference>
<dbReference type="CDD" id="cd16378">
    <property type="entry name" value="CcmH_N"/>
    <property type="match status" value="1"/>
</dbReference>
<dbReference type="InterPro" id="IPR051263">
    <property type="entry name" value="C-type_cytochrome_biogenesis"/>
</dbReference>
<dbReference type="GO" id="GO:0017004">
    <property type="term" value="P:cytochrome complex assembly"/>
    <property type="evidence" value="ECO:0007669"/>
    <property type="project" value="UniProtKB-KW"/>
</dbReference>
<evidence type="ECO:0000313" key="9">
    <source>
        <dbReference type="EMBL" id="PND37567.1"/>
    </source>
</evidence>
<evidence type="ECO:0000256" key="5">
    <source>
        <dbReference type="ARBA" id="ARBA00022748"/>
    </source>
</evidence>
<sequence>MRPLPACLLACLMLLSLGAMSCARAEASTAELDRRAQALAQQLRCLVCQNQTIADSHAPLAMDLKAQLREQLQAGRRDEEIIHYMTERYGDFVLYKPPLQANTWLLWAGPALLMAAALAGLVLNLRRRARQPDEAFEAAPEEEGDIR</sequence>
<evidence type="ECO:0000256" key="3">
    <source>
        <dbReference type="ARBA" id="ARBA00022723"/>
    </source>
</evidence>
<dbReference type="OrthoDB" id="9804975at2"/>
<dbReference type="AlphaFoldDB" id="A0A2N8KVT7"/>
<evidence type="ECO:0000259" key="8">
    <source>
        <dbReference type="Pfam" id="PF03918"/>
    </source>
</evidence>
<dbReference type="FunFam" id="1.10.8.640:FF:000001">
    <property type="entry name" value="Cytochrome c-type biogenesis protein"/>
    <property type="match status" value="1"/>
</dbReference>
<evidence type="ECO:0000256" key="7">
    <source>
        <dbReference type="RuleBase" id="RU364112"/>
    </source>
</evidence>
<keyword evidence="6 7" id="KW-0408">Iron</keyword>
<dbReference type="PROSITE" id="PS51257">
    <property type="entry name" value="PROKAR_LIPOPROTEIN"/>
    <property type="match status" value="1"/>
</dbReference>
<protein>
    <recommendedName>
        <fullName evidence="7">Cytochrome c-type biogenesis protein</fullName>
    </recommendedName>
</protein>
<name>A0A2N8KVT7_9BURK</name>
<comment type="similarity">
    <text evidence="1 7">Belongs to the CcmH/CycL/Ccl2/NrfF family.</text>
</comment>
<dbReference type="InterPro" id="IPR038297">
    <property type="entry name" value="CcmH/CycL/NrfF/Ccl2_sf"/>
</dbReference>
<evidence type="ECO:0000256" key="6">
    <source>
        <dbReference type="ARBA" id="ARBA00023004"/>
    </source>
</evidence>
<keyword evidence="7" id="KW-0472">Membrane</keyword>
<dbReference type="GO" id="GO:0046872">
    <property type="term" value="F:metal ion binding"/>
    <property type="evidence" value="ECO:0007669"/>
    <property type="project" value="UniProtKB-KW"/>
</dbReference>
<feature type="chain" id="PRO_5014491137" description="Cytochrome c-type biogenesis protein" evidence="7">
    <location>
        <begin position="22"/>
        <end position="147"/>
    </location>
</feature>
<keyword evidence="3 7" id="KW-0479">Metal-binding</keyword>
<evidence type="ECO:0000256" key="4">
    <source>
        <dbReference type="ARBA" id="ARBA00022729"/>
    </source>
</evidence>
<feature type="domain" description="CcmH/CycL/Ccl2/NrfF N-terminal" evidence="8">
    <location>
        <begin position="10"/>
        <end position="143"/>
    </location>
</feature>
<dbReference type="Pfam" id="PF03918">
    <property type="entry name" value="CcmH"/>
    <property type="match status" value="1"/>
</dbReference>
<keyword evidence="7" id="KW-0812">Transmembrane</keyword>
<dbReference type="Gene3D" id="1.10.8.640">
    <property type="entry name" value="Cytochrome C biogenesis protein"/>
    <property type="match status" value="1"/>
</dbReference>
<gene>
    <name evidence="9" type="ORF">C1O66_08545</name>
</gene>
<organism evidence="9 10">
    <name type="scientific">Kinneretia aquatilis</name>
    <dbReference type="NCBI Taxonomy" id="2070761"/>
    <lineage>
        <taxon>Bacteria</taxon>
        <taxon>Pseudomonadati</taxon>
        <taxon>Pseudomonadota</taxon>
        <taxon>Betaproteobacteria</taxon>
        <taxon>Burkholderiales</taxon>
        <taxon>Sphaerotilaceae</taxon>
        <taxon>Roseateles</taxon>
    </lineage>
</organism>
<keyword evidence="10" id="KW-1185">Reference proteome</keyword>
<evidence type="ECO:0000256" key="1">
    <source>
        <dbReference type="ARBA" id="ARBA00010342"/>
    </source>
</evidence>
<evidence type="ECO:0000256" key="2">
    <source>
        <dbReference type="ARBA" id="ARBA00022617"/>
    </source>
</evidence>
<keyword evidence="2 7" id="KW-0349">Heme</keyword>
<comment type="function">
    <text evidence="7">Possible subunit of a heme lyase.</text>
</comment>
<reference evidence="9 10" key="1">
    <citation type="submission" date="2018-01" db="EMBL/GenBank/DDBJ databases">
        <title>Draft genome sequence of Paucibacter aquatile CR182 isolated from freshwater of the Nakdong River.</title>
        <authorList>
            <person name="Choi A."/>
            <person name="Chung E.J."/>
        </authorList>
    </citation>
    <scope>NUCLEOTIDE SEQUENCE [LARGE SCALE GENOMIC DNA]</scope>
    <source>
        <strain evidence="9 10">CR182</strain>
    </source>
</reference>
<evidence type="ECO:0000313" key="10">
    <source>
        <dbReference type="Proteomes" id="UP000235916"/>
    </source>
</evidence>
<proteinExistence type="inferred from homology"/>
<feature type="transmembrane region" description="Helical" evidence="7">
    <location>
        <begin position="104"/>
        <end position="123"/>
    </location>
</feature>
<dbReference type="GO" id="GO:0005886">
    <property type="term" value="C:plasma membrane"/>
    <property type="evidence" value="ECO:0007669"/>
    <property type="project" value="TreeGrafter"/>
</dbReference>
<accession>A0A2N8KVT7</accession>
<feature type="signal peptide" evidence="7">
    <location>
        <begin position="1"/>
        <end position="21"/>
    </location>
</feature>
<keyword evidence="4 7" id="KW-0732">Signal</keyword>
<keyword evidence="7" id="KW-1133">Transmembrane helix</keyword>
<dbReference type="Proteomes" id="UP000235916">
    <property type="component" value="Unassembled WGS sequence"/>
</dbReference>
<dbReference type="EMBL" id="POSP01000003">
    <property type="protein sequence ID" value="PND37567.1"/>
    <property type="molecule type" value="Genomic_DNA"/>
</dbReference>
<comment type="caution">
    <text evidence="9">The sequence shown here is derived from an EMBL/GenBank/DDBJ whole genome shotgun (WGS) entry which is preliminary data.</text>
</comment>
<keyword evidence="5" id="KW-0201">Cytochrome c-type biogenesis</keyword>
<dbReference type="InterPro" id="IPR005616">
    <property type="entry name" value="CcmH/CycL/Ccl2/NrfF_N"/>
</dbReference>
<dbReference type="PANTHER" id="PTHR47870:SF1">
    <property type="entry name" value="CYTOCHROME C-TYPE BIOGENESIS PROTEIN CCMH"/>
    <property type="match status" value="1"/>
</dbReference>